<dbReference type="SMART" id="SM00671">
    <property type="entry name" value="SEL1"/>
    <property type="match status" value="8"/>
</dbReference>
<dbReference type="Pfam" id="PF08238">
    <property type="entry name" value="Sel1"/>
    <property type="match status" value="8"/>
</dbReference>
<organism evidence="2 3">
    <name type="scientific">Tritrichomonas musculus</name>
    <dbReference type="NCBI Taxonomy" id="1915356"/>
    <lineage>
        <taxon>Eukaryota</taxon>
        <taxon>Metamonada</taxon>
        <taxon>Parabasalia</taxon>
        <taxon>Tritrichomonadida</taxon>
        <taxon>Tritrichomonadidae</taxon>
        <taxon>Tritrichomonas</taxon>
    </lineage>
</organism>
<dbReference type="InterPro" id="IPR011990">
    <property type="entry name" value="TPR-like_helical_dom_sf"/>
</dbReference>
<proteinExistence type="predicted"/>
<evidence type="ECO:0000259" key="1">
    <source>
        <dbReference type="PROSITE" id="PS50011"/>
    </source>
</evidence>
<gene>
    <name evidence="2" type="ORF">M9Y10_004196</name>
</gene>
<sequence length="590" mass="67626">MSFLGLNHKHIKTIKEIELNQDRSIHIIKDLSTGNNYYQITLLKKFGSEHESNEFATSINKISKHSSHPSLLRIIDFNLGNNDTLFPSIYTEYIPNGILSDFLNQAPPYDFTGTKKFIILLGISIGMRYYYFNYINHGKLEPNKIFLDEHFYPHILNYEITPNVSDEKNYLRRIKCQSDDVFSFSIIAYEIITGKKPPSPKERPDLTIIENGYVRKFLQKCLSYDSFRKPFFYKLHKKLLKKRDEFAAVLGEIDEQEVQRYMTNNDEFLSTFSEEVKLRADKGELTAISTYGFMLFNGYGIKEDKYEALKYYELSAQKGSTNVMYYLGLMHENGDGIPQNHKEAVRYYKMAADLGHPDAINNYGLMLETGQGIDQNQPEAARCYKRAAELGNIVSMGNYGYMLSNGIGVDIDKKESAKYYKMAADNGNTRGMLCYSVMLSSGEGIEKDVKEAARYMEMAAYQGNPEALFGYAAMLDEGNGVEVDKNKAIRYFKMAADKGRPYAIYEYGIRLFLGDGIEKNYEEAVKYVLLASEKGYAAATFAYGAMLEHGEGIKMNKFEAARFYKKAAYQGYDRACEAYRHISRYIHFSI</sequence>
<dbReference type="InterPro" id="IPR001245">
    <property type="entry name" value="Ser-Thr/Tyr_kinase_cat_dom"/>
</dbReference>
<dbReference type="EMBL" id="JAPFFF010000010">
    <property type="protein sequence ID" value="KAK8881460.1"/>
    <property type="molecule type" value="Genomic_DNA"/>
</dbReference>
<accession>A0ABR2JRC4</accession>
<keyword evidence="3" id="KW-1185">Reference proteome</keyword>
<evidence type="ECO:0000313" key="3">
    <source>
        <dbReference type="Proteomes" id="UP001470230"/>
    </source>
</evidence>
<dbReference type="PANTHER" id="PTHR43628:SF1">
    <property type="entry name" value="CHITIN SYNTHASE REGULATORY FACTOR 2-RELATED"/>
    <property type="match status" value="1"/>
</dbReference>
<dbReference type="PROSITE" id="PS50011">
    <property type="entry name" value="PROTEIN_KINASE_DOM"/>
    <property type="match status" value="1"/>
</dbReference>
<dbReference type="Gene3D" id="1.10.510.10">
    <property type="entry name" value="Transferase(Phosphotransferase) domain 1"/>
    <property type="match status" value="1"/>
</dbReference>
<dbReference type="SUPFAM" id="SSF81901">
    <property type="entry name" value="HCP-like"/>
    <property type="match status" value="2"/>
</dbReference>
<dbReference type="InterPro" id="IPR052945">
    <property type="entry name" value="Mitotic_Regulator"/>
</dbReference>
<dbReference type="PANTHER" id="PTHR43628">
    <property type="entry name" value="ACTIVATOR OF C KINASE PROTEIN 1-RELATED"/>
    <property type="match status" value="1"/>
</dbReference>
<dbReference type="Pfam" id="PF07714">
    <property type="entry name" value="PK_Tyr_Ser-Thr"/>
    <property type="match status" value="1"/>
</dbReference>
<comment type="caution">
    <text evidence="2">The sequence shown here is derived from an EMBL/GenBank/DDBJ whole genome shotgun (WGS) entry which is preliminary data.</text>
</comment>
<feature type="domain" description="Protein kinase" evidence="1">
    <location>
        <begin position="1"/>
        <end position="294"/>
    </location>
</feature>
<dbReference type="Gene3D" id="1.25.40.10">
    <property type="entry name" value="Tetratricopeptide repeat domain"/>
    <property type="match status" value="2"/>
</dbReference>
<protein>
    <recommendedName>
        <fullName evidence="1">Protein kinase domain-containing protein</fullName>
    </recommendedName>
</protein>
<dbReference type="SUPFAM" id="SSF56112">
    <property type="entry name" value="Protein kinase-like (PK-like)"/>
    <property type="match status" value="1"/>
</dbReference>
<name>A0ABR2JRC4_9EUKA</name>
<evidence type="ECO:0000313" key="2">
    <source>
        <dbReference type="EMBL" id="KAK8881460.1"/>
    </source>
</evidence>
<reference evidence="2 3" key="1">
    <citation type="submission" date="2024-04" db="EMBL/GenBank/DDBJ databases">
        <title>Tritrichomonas musculus Genome.</title>
        <authorList>
            <person name="Alves-Ferreira E."/>
            <person name="Grigg M."/>
            <person name="Lorenzi H."/>
            <person name="Galac M."/>
        </authorList>
    </citation>
    <scope>NUCLEOTIDE SEQUENCE [LARGE SCALE GENOMIC DNA]</scope>
    <source>
        <strain evidence="2 3">EAF2021</strain>
    </source>
</reference>
<dbReference type="InterPro" id="IPR000719">
    <property type="entry name" value="Prot_kinase_dom"/>
</dbReference>
<dbReference type="InterPro" id="IPR006597">
    <property type="entry name" value="Sel1-like"/>
</dbReference>
<dbReference type="InterPro" id="IPR011009">
    <property type="entry name" value="Kinase-like_dom_sf"/>
</dbReference>
<dbReference type="Proteomes" id="UP001470230">
    <property type="component" value="Unassembled WGS sequence"/>
</dbReference>